<protein>
    <submittedName>
        <fullName evidence="3">Universal stress protein</fullName>
    </submittedName>
</protein>
<dbReference type="InterPro" id="IPR014729">
    <property type="entry name" value="Rossmann-like_a/b/a_fold"/>
</dbReference>
<dbReference type="SUPFAM" id="SSF52402">
    <property type="entry name" value="Adenine nucleotide alpha hydrolases-like"/>
    <property type="match status" value="2"/>
</dbReference>
<feature type="domain" description="UspA" evidence="2">
    <location>
        <begin position="1"/>
        <end position="139"/>
    </location>
</feature>
<organism evidence="3 4">
    <name type="scientific">Streptomyces lichenis</name>
    <dbReference type="NCBI Taxonomy" id="2306967"/>
    <lineage>
        <taxon>Bacteria</taxon>
        <taxon>Bacillati</taxon>
        <taxon>Actinomycetota</taxon>
        <taxon>Actinomycetes</taxon>
        <taxon>Kitasatosporales</taxon>
        <taxon>Streptomycetaceae</taxon>
        <taxon>Streptomyces</taxon>
    </lineage>
</organism>
<dbReference type="RefSeq" id="WP_248634564.1">
    <property type="nucleotide sequence ID" value="NZ_JALPTH010000014.1"/>
</dbReference>
<reference evidence="3 4" key="1">
    <citation type="submission" date="2022-04" db="EMBL/GenBank/DDBJ databases">
        <title>Streptomyces sp. nov. LCR6-01 isolated from Lichen of Dirinaria sp.</title>
        <authorList>
            <person name="Kanchanasin P."/>
            <person name="Tanasupawat S."/>
            <person name="Phongsopitanun W."/>
        </authorList>
    </citation>
    <scope>NUCLEOTIDE SEQUENCE [LARGE SCALE GENOMIC DNA]</scope>
    <source>
        <strain evidence="3 4">LCR6-01</strain>
    </source>
</reference>
<comment type="similarity">
    <text evidence="1">Belongs to the universal stress protein A family.</text>
</comment>
<dbReference type="PANTHER" id="PTHR46268:SF6">
    <property type="entry name" value="UNIVERSAL STRESS PROTEIN UP12"/>
    <property type="match status" value="1"/>
</dbReference>
<dbReference type="InterPro" id="IPR006015">
    <property type="entry name" value="Universal_stress_UspA"/>
</dbReference>
<sequence length="298" mass="31252">MSRHLTAGLDGSRESVAAALWAAREASLLGCSLRLLHVWDLVPETYPVLAGADARRLWAERAEFDPREVVRRIRADHPQLSVETGQSCGDPVRELCEAAEEAEVLVVGSRGLGAFSGFVVGSVSLSVVARSRRPVVLVRAAPAGAEGAAGAASGAPDGRVVVGVDATRPVDEVLEYAFTHAERHGAAVQAVYAWALPTVWTPEQAAAAYALRDELADVQQALVEEVLEPWQRKFPEVAATAVAVPGRSAAELPAAAEGAGLVVVGRRDRAARLGTHIGSVTHAVLHHCAAPVAVVPHV</sequence>
<evidence type="ECO:0000313" key="3">
    <source>
        <dbReference type="EMBL" id="MCK8678921.1"/>
    </source>
</evidence>
<dbReference type="PANTHER" id="PTHR46268">
    <property type="entry name" value="STRESS RESPONSE PROTEIN NHAX"/>
    <property type="match status" value="1"/>
</dbReference>
<keyword evidence="4" id="KW-1185">Reference proteome</keyword>
<dbReference type="PRINTS" id="PR01438">
    <property type="entry name" value="UNVRSLSTRESS"/>
</dbReference>
<feature type="domain" description="UspA" evidence="2">
    <location>
        <begin position="159"/>
        <end position="296"/>
    </location>
</feature>
<proteinExistence type="inferred from homology"/>
<dbReference type="Proteomes" id="UP001522868">
    <property type="component" value="Unassembled WGS sequence"/>
</dbReference>
<name>A0ABT0IC77_9ACTN</name>
<dbReference type="Pfam" id="PF00582">
    <property type="entry name" value="Usp"/>
    <property type="match status" value="2"/>
</dbReference>
<evidence type="ECO:0000313" key="4">
    <source>
        <dbReference type="Proteomes" id="UP001522868"/>
    </source>
</evidence>
<gene>
    <name evidence="3" type="ORF">M1O15_16275</name>
</gene>
<dbReference type="Gene3D" id="3.40.50.620">
    <property type="entry name" value="HUPs"/>
    <property type="match status" value="2"/>
</dbReference>
<dbReference type="EMBL" id="JALPTH010000014">
    <property type="protein sequence ID" value="MCK8678921.1"/>
    <property type="molecule type" value="Genomic_DNA"/>
</dbReference>
<evidence type="ECO:0000256" key="1">
    <source>
        <dbReference type="ARBA" id="ARBA00008791"/>
    </source>
</evidence>
<comment type="caution">
    <text evidence="3">The sequence shown here is derived from an EMBL/GenBank/DDBJ whole genome shotgun (WGS) entry which is preliminary data.</text>
</comment>
<dbReference type="InterPro" id="IPR006016">
    <property type="entry name" value="UspA"/>
</dbReference>
<accession>A0ABT0IC77</accession>
<evidence type="ECO:0000259" key="2">
    <source>
        <dbReference type="Pfam" id="PF00582"/>
    </source>
</evidence>